<dbReference type="EMBL" id="ML213526">
    <property type="protein sequence ID" value="TFK46983.1"/>
    <property type="molecule type" value="Genomic_DNA"/>
</dbReference>
<evidence type="ECO:0000313" key="2">
    <source>
        <dbReference type="EMBL" id="TFK46983.1"/>
    </source>
</evidence>
<dbReference type="OrthoDB" id="5569250at2759"/>
<name>A0A5C3MQE7_9AGAM</name>
<keyword evidence="3" id="KW-1185">Reference proteome</keyword>
<feature type="compositionally biased region" description="Basic and acidic residues" evidence="1">
    <location>
        <begin position="397"/>
        <end position="408"/>
    </location>
</feature>
<evidence type="ECO:0008006" key="4">
    <source>
        <dbReference type="Google" id="ProtNLM"/>
    </source>
</evidence>
<evidence type="ECO:0000313" key="3">
    <source>
        <dbReference type="Proteomes" id="UP000305948"/>
    </source>
</evidence>
<sequence length="456" mass="51358">MATTLTGSKIGFSRADYGVVSQAFQSMKMLSGDHISHYNYLDDLESFFWVFSHISFSFNAPGIPREEMPYFIQKWHSSRFEELAWSKLSFLEIKRMHKIISGEMGVTTPMLFDQLQDFFLALTVKAREQARRKLVKGPVSSSVQRLRVERGRCKRGKPLSDTPVLELPDVDPSQCNQWLDEVTLKHYAFILDEIGVALDWAEDLSAWRRPTASGHEGEGGHVAQSQYRERRDTVSALDRGVYAAERCYSDTEDADKLKHGAVPQTKSLQLSAGSGMFPFVEDSQRKHPAAKHALREETCSNQWKAGKRPRSSPKLLEALCNALIGRKDFLRVGLLDPTAKTRYVTSDRQASTVIRGSPADVDMTAGSSELSTAPASAALRWTSMYDVVVNRTFASEGQEKMPQHRLSELMRGAASQSSEESKKRPFEPEFYQGAHTCPVLYKQKRSRTISSDSLRE</sequence>
<dbReference type="Proteomes" id="UP000305948">
    <property type="component" value="Unassembled WGS sequence"/>
</dbReference>
<reference evidence="2 3" key="1">
    <citation type="journal article" date="2019" name="Nat. Ecol. Evol.">
        <title>Megaphylogeny resolves global patterns of mushroom evolution.</title>
        <authorList>
            <person name="Varga T."/>
            <person name="Krizsan K."/>
            <person name="Foldi C."/>
            <person name="Dima B."/>
            <person name="Sanchez-Garcia M."/>
            <person name="Sanchez-Ramirez S."/>
            <person name="Szollosi G.J."/>
            <person name="Szarkandi J.G."/>
            <person name="Papp V."/>
            <person name="Albert L."/>
            <person name="Andreopoulos W."/>
            <person name="Angelini C."/>
            <person name="Antonin V."/>
            <person name="Barry K.W."/>
            <person name="Bougher N.L."/>
            <person name="Buchanan P."/>
            <person name="Buyck B."/>
            <person name="Bense V."/>
            <person name="Catcheside P."/>
            <person name="Chovatia M."/>
            <person name="Cooper J."/>
            <person name="Damon W."/>
            <person name="Desjardin D."/>
            <person name="Finy P."/>
            <person name="Geml J."/>
            <person name="Haridas S."/>
            <person name="Hughes K."/>
            <person name="Justo A."/>
            <person name="Karasinski D."/>
            <person name="Kautmanova I."/>
            <person name="Kiss B."/>
            <person name="Kocsube S."/>
            <person name="Kotiranta H."/>
            <person name="LaButti K.M."/>
            <person name="Lechner B.E."/>
            <person name="Liimatainen K."/>
            <person name="Lipzen A."/>
            <person name="Lukacs Z."/>
            <person name="Mihaltcheva S."/>
            <person name="Morgado L.N."/>
            <person name="Niskanen T."/>
            <person name="Noordeloos M.E."/>
            <person name="Ohm R.A."/>
            <person name="Ortiz-Santana B."/>
            <person name="Ovrebo C."/>
            <person name="Racz N."/>
            <person name="Riley R."/>
            <person name="Savchenko A."/>
            <person name="Shiryaev A."/>
            <person name="Soop K."/>
            <person name="Spirin V."/>
            <person name="Szebenyi C."/>
            <person name="Tomsovsky M."/>
            <person name="Tulloss R.E."/>
            <person name="Uehling J."/>
            <person name="Grigoriev I.V."/>
            <person name="Vagvolgyi C."/>
            <person name="Papp T."/>
            <person name="Martin F.M."/>
            <person name="Miettinen O."/>
            <person name="Hibbett D.S."/>
            <person name="Nagy L.G."/>
        </authorList>
    </citation>
    <scope>NUCLEOTIDE SEQUENCE [LARGE SCALE GENOMIC DNA]</scope>
    <source>
        <strain evidence="2 3">OMC1185</strain>
    </source>
</reference>
<dbReference type="AlphaFoldDB" id="A0A5C3MQE7"/>
<protein>
    <recommendedName>
        <fullName evidence="4">Fungal-type protein kinase domain-containing protein</fullName>
    </recommendedName>
</protein>
<organism evidence="2 3">
    <name type="scientific">Heliocybe sulcata</name>
    <dbReference type="NCBI Taxonomy" id="5364"/>
    <lineage>
        <taxon>Eukaryota</taxon>
        <taxon>Fungi</taxon>
        <taxon>Dikarya</taxon>
        <taxon>Basidiomycota</taxon>
        <taxon>Agaricomycotina</taxon>
        <taxon>Agaricomycetes</taxon>
        <taxon>Gloeophyllales</taxon>
        <taxon>Gloeophyllaceae</taxon>
        <taxon>Heliocybe</taxon>
    </lineage>
</organism>
<gene>
    <name evidence="2" type="ORF">OE88DRAFT_843932</name>
</gene>
<feature type="region of interest" description="Disordered" evidence="1">
    <location>
        <begin position="210"/>
        <end position="231"/>
    </location>
</feature>
<feature type="region of interest" description="Disordered" evidence="1">
    <location>
        <begin position="396"/>
        <end position="430"/>
    </location>
</feature>
<accession>A0A5C3MQE7</accession>
<evidence type="ECO:0000256" key="1">
    <source>
        <dbReference type="SAM" id="MobiDB-lite"/>
    </source>
</evidence>
<proteinExistence type="predicted"/>